<evidence type="ECO:0000256" key="1">
    <source>
        <dbReference type="SAM" id="MobiDB-lite"/>
    </source>
</evidence>
<sequence>MVRGSPANGTVFDYVNPVGGLKQPGATEPTPNASQRKKELEERGRLYVRVIELQSIDFTLQQKGISELQETKQQHEQETERDTNSEPWQEKGGSPDWGSNLAPSHSEGPRRLQKDGAHPSSKERSNSEGDASEIRHLQRNSYTKGEALTGSRGKEGKRRITTAEEEARTGARADEELPDAVMSPARQRETASGHKGDSNKGENREERTIPTRRRRRHEHSKDRQQCGKITYLTWAGRLLTLGSPRKGNGENTEQRCVSRKGQQPWDGSQGERSLGKNLRGSPPHGDPGNRKQRTAKNKDQTNSERQGEEKRNATNSAAGGGKTGKRRERGKRQERGEEGKEKDKVELTVKSAPRRPRGAGGGAGEEGTAKRAVDTTSKELSSEAEAGRALLGGEKRREGVVCQTGGGAKQADAGESRDRRWSGWTDESLTRPRGLPAVAEEELPALTWAGRQNEKKEGNKKGRTANPKDKIPFTIKLGEEEKETEERTERTEEECTTKTRRNRARKEKQNGSGTGKQRVSEEKKFKLADVRRAAGRPEEREQETEEEEEKERESEAEKRLIEVCSMVQFRRWVERGQVEFMGAIKLEQLPEEVGEGRKDREACFSAQPPLGTNPTPPSEQIKKEGRLLEKEFKELVDEFSDIFRTLPPGAAKDRKIKHQIPTIPGKVPNYPTKCYNLSGEHLTKLKKYIKDLLDKGFIIPSQSPIAAPVFFVGKPEGSLRLVIDYRALNGITIKDAYPIPRIQDLINKLGKAEWYSKLDLQKGYYQVEVVEEHQWKTAFRTRYGTFQFRVMPFGLSGAPSTFQYLMNSIFIKELDEFVIVYLDDVLIYSRSKTDHMQHLRTVFERMRENELFLNAAKCDIAPQKATYLGFVIEPGRVSPDPKKVETIKNWPEVLRNRKQLRGFLGMVGFYRRLIPNFNKTAHPLHQLLKEDSDMT</sequence>
<keyword evidence="4" id="KW-1185">Reference proteome</keyword>
<feature type="domain" description="Reverse transcriptase" evidence="2">
    <location>
        <begin position="693"/>
        <end position="872"/>
    </location>
</feature>
<feature type="compositionally biased region" description="Basic and acidic residues" evidence="1">
    <location>
        <begin position="107"/>
        <end position="136"/>
    </location>
</feature>
<organism evidence="3 4">
    <name type="scientific">Cystoisospora suis</name>
    <dbReference type="NCBI Taxonomy" id="483139"/>
    <lineage>
        <taxon>Eukaryota</taxon>
        <taxon>Sar</taxon>
        <taxon>Alveolata</taxon>
        <taxon>Apicomplexa</taxon>
        <taxon>Conoidasida</taxon>
        <taxon>Coccidia</taxon>
        <taxon>Eucoccidiorida</taxon>
        <taxon>Eimeriorina</taxon>
        <taxon>Sarcocystidae</taxon>
        <taxon>Cystoisospora</taxon>
    </lineage>
</organism>
<name>A0A2C6KQ71_9APIC</name>
<dbReference type="InterPro" id="IPR053134">
    <property type="entry name" value="RNA-dir_DNA_polymerase"/>
</dbReference>
<feature type="compositionally biased region" description="Basic and acidic residues" evidence="1">
    <location>
        <begin position="186"/>
        <end position="209"/>
    </location>
</feature>
<evidence type="ECO:0000313" key="4">
    <source>
        <dbReference type="Proteomes" id="UP000221165"/>
    </source>
</evidence>
<feature type="compositionally biased region" description="Basic and acidic residues" evidence="1">
    <location>
        <begin position="452"/>
        <end position="471"/>
    </location>
</feature>
<dbReference type="PANTHER" id="PTHR24559">
    <property type="entry name" value="TRANSPOSON TY3-I GAG-POL POLYPROTEIN"/>
    <property type="match status" value="1"/>
</dbReference>
<feature type="compositionally biased region" description="Basic and acidic residues" evidence="1">
    <location>
        <begin position="69"/>
        <end position="84"/>
    </location>
</feature>
<dbReference type="VEuPathDB" id="ToxoDB:CSUI_006463"/>
<accession>A0A2C6KQ71</accession>
<proteinExistence type="predicted"/>
<feature type="compositionally biased region" description="Basic and acidic residues" evidence="1">
    <location>
        <begin position="484"/>
        <end position="497"/>
    </location>
</feature>
<dbReference type="SUPFAM" id="SSF56672">
    <property type="entry name" value="DNA/RNA polymerases"/>
    <property type="match status" value="1"/>
</dbReference>
<dbReference type="InterPro" id="IPR043128">
    <property type="entry name" value="Rev_trsase/Diguanyl_cyclase"/>
</dbReference>
<dbReference type="InterPro" id="IPR000477">
    <property type="entry name" value="RT_dom"/>
</dbReference>
<dbReference type="Gene3D" id="3.30.70.270">
    <property type="match status" value="2"/>
</dbReference>
<dbReference type="Pfam" id="PF00078">
    <property type="entry name" value="RVT_1"/>
    <property type="match status" value="1"/>
</dbReference>
<dbReference type="EMBL" id="MIGC01003271">
    <property type="protein sequence ID" value="PHJ19707.1"/>
    <property type="molecule type" value="Genomic_DNA"/>
</dbReference>
<reference evidence="3 4" key="1">
    <citation type="journal article" date="2017" name="Int. J. Parasitol.">
        <title>The genome of the protozoan parasite Cystoisospora suis and a reverse vaccinology approach to identify vaccine candidates.</title>
        <authorList>
            <person name="Palmieri N."/>
            <person name="Shrestha A."/>
            <person name="Ruttkowski B."/>
            <person name="Beck T."/>
            <person name="Vogl C."/>
            <person name="Tomley F."/>
            <person name="Blake D.P."/>
            <person name="Joachim A."/>
        </authorList>
    </citation>
    <scope>NUCLEOTIDE SEQUENCE [LARGE SCALE GENOMIC DNA]</scope>
    <source>
        <strain evidence="3 4">Wien I</strain>
    </source>
</reference>
<dbReference type="GeneID" id="94429833"/>
<protein>
    <submittedName>
        <fullName evidence="3">Retrotransposon ty3-gypsy subclass</fullName>
    </submittedName>
</protein>
<evidence type="ECO:0000313" key="3">
    <source>
        <dbReference type="EMBL" id="PHJ19707.1"/>
    </source>
</evidence>
<feature type="compositionally biased region" description="Basic and acidic residues" evidence="1">
    <location>
        <begin position="367"/>
        <end position="381"/>
    </location>
</feature>
<feature type="compositionally biased region" description="Basic and acidic residues" evidence="1">
    <location>
        <begin position="331"/>
        <end position="347"/>
    </location>
</feature>
<dbReference type="OrthoDB" id="2013610at2759"/>
<feature type="compositionally biased region" description="Basic and acidic residues" evidence="1">
    <location>
        <begin position="518"/>
        <end position="539"/>
    </location>
</feature>
<feature type="compositionally biased region" description="Basic and acidic residues" evidence="1">
    <location>
        <begin position="296"/>
        <end position="312"/>
    </location>
</feature>
<dbReference type="Proteomes" id="UP000221165">
    <property type="component" value="Unassembled WGS sequence"/>
</dbReference>
<dbReference type="PANTHER" id="PTHR24559:SF444">
    <property type="entry name" value="REVERSE TRANSCRIPTASE DOMAIN-CONTAINING PROTEIN"/>
    <property type="match status" value="1"/>
</dbReference>
<feature type="compositionally biased region" description="Basic and acidic residues" evidence="1">
    <location>
        <begin position="412"/>
        <end position="421"/>
    </location>
</feature>
<dbReference type="AlphaFoldDB" id="A0A2C6KQ71"/>
<dbReference type="RefSeq" id="XP_067921403.1">
    <property type="nucleotide sequence ID" value="XM_068066622.1"/>
</dbReference>
<gene>
    <name evidence="3" type="ORF">CSUI_006463</name>
</gene>
<feature type="compositionally biased region" description="Basic and acidic residues" evidence="1">
    <location>
        <begin position="161"/>
        <end position="175"/>
    </location>
</feature>
<dbReference type="CDD" id="cd01647">
    <property type="entry name" value="RT_LTR"/>
    <property type="match status" value="1"/>
</dbReference>
<comment type="caution">
    <text evidence="3">The sequence shown here is derived from an EMBL/GenBank/DDBJ whole genome shotgun (WGS) entry which is preliminary data.</text>
</comment>
<feature type="region of interest" description="Disordered" evidence="1">
    <location>
        <begin position="67"/>
        <end position="557"/>
    </location>
</feature>
<dbReference type="PROSITE" id="PS50878">
    <property type="entry name" value="RT_POL"/>
    <property type="match status" value="1"/>
</dbReference>
<feature type="region of interest" description="Disordered" evidence="1">
    <location>
        <begin position="1"/>
        <end position="43"/>
    </location>
</feature>
<evidence type="ECO:0000259" key="2">
    <source>
        <dbReference type="PROSITE" id="PS50878"/>
    </source>
</evidence>
<dbReference type="InterPro" id="IPR043502">
    <property type="entry name" value="DNA/RNA_pol_sf"/>
</dbReference>
<feature type="compositionally biased region" description="Acidic residues" evidence="1">
    <location>
        <begin position="540"/>
        <end position="550"/>
    </location>
</feature>
<dbReference type="Gene3D" id="3.10.10.10">
    <property type="entry name" value="HIV Type 1 Reverse Transcriptase, subunit A, domain 1"/>
    <property type="match status" value="1"/>
</dbReference>